<dbReference type="Pfam" id="PF12796">
    <property type="entry name" value="Ank_2"/>
    <property type="match status" value="4"/>
</dbReference>
<dbReference type="InterPro" id="IPR002110">
    <property type="entry name" value="Ankyrin_rpt"/>
</dbReference>
<dbReference type="Proteomes" id="UP000271974">
    <property type="component" value="Unassembled WGS sequence"/>
</dbReference>
<keyword evidence="5" id="KW-1185">Reference proteome</keyword>
<feature type="repeat" description="ANK" evidence="3">
    <location>
        <begin position="122"/>
        <end position="148"/>
    </location>
</feature>
<feature type="repeat" description="ANK" evidence="3">
    <location>
        <begin position="399"/>
        <end position="426"/>
    </location>
</feature>
<dbReference type="EMBL" id="RQTK01000227">
    <property type="protein sequence ID" value="RUS83847.1"/>
    <property type="molecule type" value="Genomic_DNA"/>
</dbReference>
<evidence type="ECO:0000256" key="3">
    <source>
        <dbReference type="PROSITE-ProRule" id="PRU00023"/>
    </source>
</evidence>
<dbReference type="PANTHER" id="PTHR24166:SF52">
    <property type="entry name" value="ANKYRIN REPEAT DOMAIN-CONTAINING PROTEIN 65"/>
    <property type="match status" value="1"/>
</dbReference>
<feature type="repeat" description="ANK" evidence="3">
    <location>
        <begin position="264"/>
        <end position="296"/>
    </location>
</feature>
<evidence type="ECO:0000256" key="2">
    <source>
        <dbReference type="ARBA" id="ARBA00023043"/>
    </source>
</evidence>
<dbReference type="AlphaFoldDB" id="A0A3S1BLU4"/>
<dbReference type="Gene3D" id="1.25.40.20">
    <property type="entry name" value="Ankyrin repeat-containing domain"/>
    <property type="match status" value="4"/>
</dbReference>
<name>A0A3S1BLU4_ELYCH</name>
<evidence type="ECO:0000313" key="4">
    <source>
        <dbReference type="EMBL" id="RUS83847.1"/>
    </source>
</evidence>
<dbReference type="PROSITE" id="PS50297">
    <property type="entry name" value="ANK_REP_REGION"/>
    <property type="match status" value="5"/>
</dbReference>
<dbReference type="PROSITE" id="PS50088">
    <property type="entry name" value="ANK_REPEAT"/>
    <property type="match status" value="5"/>
</dbReference>
<keyword evidence="1" id="KW-0677">Repeat</keyword>
<dbReference type="InterPro" id="IPR050889">
    <property type="entry name" value="Dendritic_Spine_Reg/Scaffold"/>
</dbReference>
<keyword evidence="2 3" id="KW-0040">ANK repeat</keyword>
<organism evidence="4 5">
    <name type="scientific">Elysia chlorotica</name>
    <name type="common">Eastern emerald elysia</name>
    <name type="synonym">Sea slug</name>
    <dbReference type="NCBI Taxonomy" id="188477"/>
    <lineage>
        <taxon>Eukaryota</taxon>
        <taxon>Metazoa</taxon>
        <taxon>Spiralia</taxon>
        <taxon>Lophotrochozoa</taxon>
        <taxon>Mollusca</taxon>
        <taxon>Gastropoda</taxon>
        <taxon>Heterobranchia</taxon>
        <taxon>Euthyneura</taxon>
        <taxon>Panpulmonata</taxon>
        <taxon>Sacoglossa</taxon>
        <taxon>Placobranchoidea</taxon>
        <taxon>Plakobranchidae</taxon>
        <taxon>Elysia</taxon>
    </lineage>
</organism>
<feature type="non-terminal residue" evidence="4">
    <location>
        <position position="1"/>
    </location>
</feature>
<comment type="caution">
    <text evidence="4">The sequence shown here is derived from an EMBL/GenBank/DDBJ whole genome shotgun (WGS) entry which is preliminary data.</text>
</comment>
<evidence type="ECO:0000313" key="5">
    <source>
        <dbReference type="Proteomes" id="UP000271974"/>
    </source>
</evidence>
<feature type="repeat" description="ANK" evidence="3">
    <location>
        <begin position="15"/>
        <end position="47"/>
    </location>
</feature>
<dbReference type="InterPro" id="IPR036770">
    <property type="entry name" value="Ankyrin_rpt-contain_sf"/>
</dbReference>
<proteinExistence type="predicted"/>
<sequence>VLISKSDSLNTAGDGGYTALHFAAAADRADCIQLLLQNKASMLIRSSNGTYPVHVAAKSGAAKALQALITGAESMGIDHRLLLSLKDKEGQLPIHNAVNNGAAEVVLVCLNCGSSLLSRKDSGSTPVHYAAKQGNLELLKTMYDFNSETYKEALQLADITMRTPLHWASMFDHHQVVKYLIKMSNVNTVDINNQTPLLTAATNGCWETLAILLMHRETNTEFIDKKERNVLHQAVIQKMNLEESFYVWKQVRDITQRCNEQDKTGSTPLHYAAWNGRVRDVQALLNLGANTNVKNKLRQNPFHIACKNGCYDVCLLLLNDKAGSRLKNEQDDSGDSPLHMAAAKGYTPIVNILLQRGAIISKSKTMATALHLAAAGGHIRCVHSLLSVHLDLLDAEDCDGNTALHLAAANGHAEAVSLLLSSGAEITYNVFGKCFYDDALTQEYSRVLDVCIVHERWQEILSVFSQYHGQLILGLITYLPYSCVKALDRCVHASSNDKNSVDYEVQYNFRYLQLGEEYSAFAKVYKLRCSPLLPVEVNLCVFSRVRRWRILMSQTLKIVCYQNSVRFTSISHFF</sequence>
<dbReference type="SUPFAM" id="SSF48403">
    <property type="entry name" value="Ankyrin repeat"/>
    <property type="match status" value="2"/>
</dbReference>
<dbReference type="PANTHER" id="PTHR24166">
    <property type="entry name" value="ROLLING PEBBLES, ISOFORM B"/>
    <property type="match status" value="1"/>
</dbReference>
<protein>
    <submittedName>
        <fullName evidence="4">Uncharacterized protein</fullName>
    </submittedName>
</protein>
<dbReference type="STRING" id="188477.A0A3S1BLU4"/>
<dbReference type="OrthoDB" id="1661883at2759"/>
<accession>A0A3S1BLU4</accession>
<feature type="repeat" description="ANK" evidence="3">
    <location>
        <begin position="333"/>
        <end position="365"/>
    </location>
</feature>
<reference evidence="4 5" key="1">
    <citation type="submission" date="2019-01" db="EMBL/GenBank/DDBJ databases">
        <title>A draft genome assembly of the solar-powered sea slug Elysia chlorotica.</title>
        <authorList>
            <person name="Cai H."/>
            <person name="Li Q."/>
            <person name="Fang X."/>
            <person name="Li J."/>
            <person name="Curtis N.E."/>
            <person name="Altenburger A."/>
            <person name="Shibata T."/>
            <person name="Feng M."/>
            <person name="Maeda T."/>
            <person name="Schwartz J.A."/>
            <person name="Shigenobu S."/>
            <person name="Lundholm N."/>
            <person name="Nishiyama T."/>
            <person name="Yang H."/>
            <person name="Hasebe M."/>
            <person name="Li S."/>
            <person name="Pierce S.K."/>
            <person name="Wang J."/>
        </authorList>
    </citation>
    <scope>NUCLEOTIDE SEQUENCE [LARGE SCALE GENOMIC DNA]</scope>
    <source>
        <strain evidence="4">EC2010</strain>
        <tissue evidence="4">Whole organism of an adult</tissue>
    </source>
</reference>
<dbReference type="Pfam" id="PF13857">
    <property type="entry name" value="Ank_5"/>
    <property type="match status" value="1"/>
</dbReference>
<dbReference type="SMART" id="SM00248">
    <property type="entry name" value="ANK"/>
    <property type="match status" value="11"/>
</dbReference>
<dbReference type="PRINTS" id="PR01415">
    <property type="entry name" value="ANKYRIN"/>
</dbReference>
<evidence type="ECO:0000256" key="1">
    <source>
        <dbReference type="ARBA" id="ARBA00022737"/>
    </source>
</evidence>
<gene>
    <name evidence="4" type="ORF">EGW08_008388</name>
</gene>